<dbReference type="FunFam" id="1.20.1270.50:FF:000002">
    <property type="entry name" value="Alpha-mannosidase"/>
    <property type="match status" value="1"/>
</dbReference>
<evidence type="ECO:0000259" key="8">
    <source>
        <dbReference type="SMART" id="SM00872"/>
    </source>
</evidence>
<dbReference type="InterPro" id="IPR028995">
    <property type="entry name" value="Glyco_hydro_57/38_cen_sf"/>
</dbReference>
<evidence type="ECO:0000256" key="5">
    <source>
        <dbReference type="ARBA" id="ARBA00022833"/>
    </source>
</evidence>
<dbReference type="PANTHER" id="PTHR11607">
    <property type="entry name" value="ALPHA-MANNOSIDASE"/>
    <property type="match status" value="1"/>
</dbReference>
<comment type="similarity">
    <text evidence="2">Belongs to the glycosyl hydrolase 38 family.</text>
</comment>
<keyword evidence="6" id="KW-1015">Disulfide bond</keyword>
<dbReference type="InterPro" id="IPR011013">
    <property type="entry name" value="Gal_mutarotase_sf_dom"/>
</dbReference>
<dbReference type="Proteomes" id="UP000326759">
    <property type="component" value="Unassembled WGS sequence"/>
</dbReference>
<dbReference type="FunFam" id="2.60.40.1180:FF:000018">
    <property type="entry name" value="Alpha-mannosidase"/>
    <property type="match status" value="1"/>
</dbReference>
<dbReference type="GO" id="GO:0005764">
    <property type="term" value="C:lysosome"/>
    <property type="evidence" value="ECO:0007669"/>
    <property type="project" value="TreeGrafter"/>
</dbReference>
<feature type="domain" description="Glycoside hydrolase family 38 central" evidence="8">
    <location>
        <begin position="73"/>
        <end position="146"/>
    </location>
</feature>
<evidence type="ECO:0000256" key="7">
    <source>
        <dbReference type="ARBA" id="ARBA00023295"/>
    </source>
</evidence>
<dbReference type="SMART" id="SM00872">
    <property type="entry name" value="Alpha-mann_mid"/>
    <property type="match status" value="1"/>
</dbReference>
<keyword evidence="3" id="KW-0479">Metal-binding</keyword>
<organism evidence="9 10">
    <name type="scientific">Armadillidium nasatum</name>
    <dbReference type="NCBI Taxonomy" id="96803"/>
    <lineage>
        <taxon>Eukaryota</taxon>
        <taxon>Metazoa</taxon>
        <taxon>Ecdysozoa</taxon>
        <taxon>Arthropoda</taxon>
        <taxon>Crustacea</taxon>
        <taxon>Multicrustacea</taxon>
        <taxon>Malacostraca</taxon>
        <taxon>Eumalacostraca</taxon>
        <taxon>Peracarida</taxon>
        <taxon>Isopoda</taxon>
        <taxon>Oniscidea</taxon>
        <taxon>Crinocheta</taxon>
        <taxon>Armadillidiidae</taxon>
        <taxon>Armadillidium</taxon>
    </lineage>
</organism>
<accession>A0A5N5SY93</accession>
<keyword evidence="5" id="KW-0862">Zinc</keyword>
<dbReference type="InterPro" id="IPR011330">
    <property type="entry name" value="Glyco_hydro/deAcase_b/a-brl"/>
</dbReference>
<dbReference type="InterPro" id="IPR048534">
    <property type="entry name" value="Man2a1-like_dom"/>
</dbReference>
<dbReference type="EMBL" id="SEYY01019102">
    <property type="protein sequence ID" value="KAB7498669.1"/>
    <property type="molecule type" value="Genomic_DNA"/>
</dbReference>
<sequence length="347" mass="38697">MLMGSDFNYVSANSYYKNLDKVIRYVNELQSNGSKINVMYSTPSCYVDALHSENLTWPVNLYDFFPYASVDHSYFTGYFTTRPTLKGFERQANNILQVCKQFASLTGSERDESISILAEAIGVIQHHDAITGTSKQHVADDYSKRLAKGVDASRSLLSKGFSYITGNDETTEFIYCPLLNISSCSFVEGKTSFVVNVYNSIGRPKSFYVRVPVEDSLGYTVQDQEGNFLESQVVPLPDQVVNLPGRTSTTKYDLVFYAQDIPALGALQYLVEVASTENKNGRISVSSLKRKTIKGEEIVVGKKNVKLSLDGQSNKLKRISLKTNDGQLAGVDSWAEWNNMIGIFLML</sequence>
<dbReference type="InterPro" id="IPR000602">
    <property type="entry name" value="Glyco_hydro_38_N"/>
</dbReference>
<dbReference type="GO" id="GO:0006013">
    <property type="term" value="P:mannose metabolic process"/>
    <property type="evidence" value="ECO:0007669"/>
    <property type="project" value="InterPro"/>
</dbReference>
<dbReference type="PANTHER" id="PTHR11607:SF3">
    <property type="entry name" value="LYSOSOMAL ALPHA-MANNOSIDASE"/>
    <property type="match status" value="1"/>
</dbReference>
<keyword evidence="7" id="KW-0326">Glycosidase</keyword>
<gene>
    <name evidence="9" type="ORF">Anas_06482</name>
</gene>
<dbReference type="InterPro" id="IPR013780">
    <property type="entry name" value="Glyco_hydro_b"/>
</dbReference>
<dbReference type="OrthoDB" id="2016903at2759"/>
<evidence type="ECO:0000313" key="9">
    <source>
        <dbReference type="EMBL" id="KAB7498669.1"/>
    </source>
</evidence>
<evidence type="ECO:0000256" key="3">
    <source>
        <dbReference type="ARBA" id="ARBA00022723"/>
    </source>
</evidence>
<dbReference type="Pfam" id="PF21260">
    <property type="entry name" value="Laman-like_dom"/>
    <property type="match status" value="1"/>
</dbReference>
<comment type="cofactor">
    <cofactor evidence="1">
        <name>Zn(2+)</name>
        <dbReference type="ChEBI" id="CHEBI:29105"/>
    </cofactor>
</comment>
<keyword evidence="10" id="KW-1185">Reference proteome</keyword>
<dbReference type="FunFam" id="1.20.1270.50:FF:000003">
    <property type="entry name" value="Alpha-mannosidase"/>
    <property type="match status" value="1"/>
</dbReference>
<evidence type="ECO:0000256" key="4">
    <source>
        <dbReference type="ARBA" id="ARBA00022801"/>
    </source>
</evidence>
<evidence type="ECO:0000256" key="1">
    <source>
        <dbReference type="ARBA" id="ARBA00001947"/>
    </source>
</evidence>
<dbReference type="Pfam" id="PF09261">
    <property type="entry name" value="Alpha-mann_mid"/>
    <property type="match status" value="1"/>
</dbReference>
<dbReference type="GO" id="GO:0004559">
    <property type="term" value="F:alpha-mannosidase activity"/>
    <property type="evidence" value="ECO:0007669"/>
    <property type="project" value="InterPro"/>
</dbReference>
<dbReference type="Gene3D" id="1.20.1270.50">
    <property type="entry name" value="Glycoside hydrolase family 38, central domain"/>
    <property type="match status" value="2"/>
</dbReference>
<dbReference type="SUPFAM" id="SSF88688">
    <property type="entry name" value="Families 57/38 glycoside transferase middle domain"/>
    <property type="match status" value="1"/>
</dbReference>
<protein>
    <recommendedName>
        <fullName evidence="8">Glycoside hydrolase family 38 central domain-containing protein</fullName>
    </recommendedName>
</protein>
<dbReference type="AlphaFoldDB" id="A0A5N5SY93"/>
<comment type="caution">
    <text evidence="9">The sequence shown here is derived from an EMBL/GenBank/DDBJ whole genome shotgun (WGS) entry which is preliminary data.</text>
</comment>
<dbReference type="GO" id="GO:0046872">
    <property type="term" value="F:metal ion binding"/>
    <property type="evidence" value="ECO:0007669"/>
    <property type="project" value="UniProtKB-KW"/>
</dbReference>
<dbReference type="SUPFAM" id="SSF88713">
    <property type="entry name" value="Glycoside hydrolase/deacetylase"/>
    <property type="match status" value="1"/>
</dbReference>
<dbReference type="Gene3D" id="2.60.40.1180">
    <property type="entry name" value="Golgi alpha-mannosidase II"/>
    <property type="match status" value="1"/>
</dbReference>
<evidence type="ECO:0000313" key="10">
    <source>
        <dbReference type="Proteomes" id="UP000326759"/>
    </source>
</evidence>
<dbReference type="InterPro" id="IPR037094">
    <property type="entry name" value="Glyco_hydro_38_cen_sf"/>
</dbReference>
<reference evidence="9 10" key="1">
    <citation type="journal article" date="2019" name="PLoS Biol.">
        <title>Sex chromosomes control vertical transmission of feminizing Wolbachia symbionts in an isopod.</title>
        <authorList>
            <person name="Becking T."/>
            <person name="Chebbi M.A."/>
            <person name="Giraud I."/>
            <person name="Moumen B."/>
            <person name="Laverre T."/>
            <person name="Caubet Y."/>
            <person name="Peccoud J."/>
            <person name="Gilbert C."/>
            <person name="Cordaux R."/>
        </authorList>
    </citation>
    <scope>NUCLEOTIDE SEQUENCE [LARGE SCALE GENOMIC DNA]</scope>
    <source>
        <strain evidence="9">ANa2</strain>
        <tissue evidence="9">Whole body excluding digestive tract and cuticle</tissue>
    </source>
</reference>
<keyword evidence="4" id="KW-0378">Hydrolase</keyword>
<dbReference type="SUPFAM" id="SSF74650">
    <property type="entry name" value="Galactose mutarotase-like"/>
    <property type="match status" value="1"/>
</dbReference>
<dbReference type="GO" id="GO:0030246">
    <property type="term" value="F:carbohydrate binding"/>
    <property type="evidence" value="ECO:0007669"/>
    <property type="project" value="InterPro"/>
</dbReference>
<dbReference type="InterPro" id="IPR015341">
    <property type="entry name" value="Glyco_hydro_38_cen"/>
</dbReference>
<name>A0A5N5SY93_9CRUS</name>
<evidence type="ECO:0000256" key="2">
    <source>
        <dbReference type="ARBA" id="ARBA00009792"/>
    </source>
</evidence>
<evidence type="ECO:0000256" key="6">
    <source>
        <dbReference type="ARBA" id="ARBA00023157"/>
    </source>
</evidence>
<proteinExistence type="inferred from homology"/>
<dbReference type="Pfam" id="PF01074">
    <property type="entry name" value="Glyco_hydro_38N"/>
    <property type="match status" value="1"/>
</dbReference>
<dbReference type="InterPro" id="IPR050843">
    <property type="entry name" value="Glycosyl_Hydrlase_38"/>
</dbReference>